<reference evidence="2 3" key="1">
    <citation type="submission" date="2019-02" db="EMBL/GenBank/DDBJ databases">
        <title>Genome sequence of the sea-ice species Brumimicrobium glaciale.</title>
        <authorList>
            <person name="Bowman J.P."/>
        </authorList>
    </citation>
    <scope>NUCLEOTIDE SEQUENCE [LARGE SCALE GENOMIC DNA]</scope>
    <source>
        <strain evidence="2 3">IC156</strain>
    </source>
</reference>
<dbReference type="Gene3D" id="3.30.2310.20">
    <property type="entry name" value="RelE-like"/>
    <property type="match status" value="1"/>
</dbReference>
<dbReference type="Pfam" id="PF05016">
    <property type="entry name" value="ParE_toxin"/>
    <property type="match status" value="1"/>
</dbReference>
<sequence>MKVFNVKVLDEASIDLDEGFEYYSDINPELGERFINLVYSALKDLEKNPFYQIRYHNFRMKVVRKFPYVIHYILDEKRQIVFVYGIRNSFQDPDKYPKE</sequence>
<keyword evidence="3" id="KW-1185">Reference proteome</keyword>
<proteinExistence type="predicted"/>
<dbReference type="RefSeq" id="WP_130091784.1">
    <property type="nucleotide sequence ID" value="NZ_SETE01000001.1"/>
</dbReference>
<evidence type="ECO:0000313" key="2">
    <source>
        <dbReference type="EMBL" id="RYM35417.1"/>
    </source>
</evidence>
<dbReference type="Proteomes" id="UP000293952">
    <property type="component" value="Unassembled WGS sequence"/>
</dbReference>
<keyword evidence="1" id="KW-1277">Toxin-antitoxin system</keyword>
<dbReference type="InterPro" id="IPR035093">
    <property type="entry name" value="RelE/ParE_toxin_dom_sf"/>
</dbReference>
<accession>A0A4Q4KPV3</accession>
<evidence type="ECO:0000256" key="1">
    <source>
        <dbReference type="ARBA" id="ARBA00022649"/>
    </source>
</evidence>
<dbReference type="EMBL" id="SETE01000001">
    <property type="protein sequence ID" value="RYM35417.1"/>
    <property type="molecule type" value="Genomic_DNA"/>
</dbReference>
<comment type="caution">
    <text evidence="2">The sequence shown here is derived from an EMBL/GenBank/DDBJ whole genome shotgun (WGS) entry which is preliminary data.</text>
</comment>
<evidence type="ECO:0000313" key="3">
    <source>
        <dbReference type="Proteomes" id="UP000293952"/>
    </source>
</evidence>
<dbReference type="InterPro" id="IPR007712">
    <property type="entry name" value="RelE/ParE_toxin"/>
</dbReference>
<gene>
    <name evidence="2" type="ORF">ERX46_00050</name>
</gene>
<organism evidence="2 3">
    <name type="scientific">Brumimicrobium glaciale</name>
    <dbReference type="NCBI Taxonomy" id="200475"/>
    <lineage>
        <taxon>Bacteria</taxon>
        <taxon>Pseudomonadati</taxon>
        <taxon>Bacteroidota</taxon>
        <taxon>Flavobacteriia</taxon>
        <taxon>Flavobacteriales</taxon>
        <taxon>Crocinitomicaceae</taxon>
        <taxon>Brumimicrobium</taxon>
    </lineage>
</organism>
<protein>
    <submittedName>
        <fullName evidence="2">Type II toxin-antitoxin system RelE/ParE family toxin</fullName>
    </submittedName>
</protein>
<dbReference type="OrthoDB" id="595476at2"/>
<name>A0A4Q4KPV3_9FLAO</name>
<dbReference type="AlphaFoldDB" id="A0A4Q4KPV3"/>